<dbReference type="GO" id="GO:0006906">
    <property type="term" value="P:vesicle fusion"/>
    <property type="evidence" value="ECO:0007669"/>
    <property type="project" value="TreeGrafter"/>
</dbReference>
<dbReference type="PROSITE" id="PS50192">
    <property type="entry name" value="T_SNARE"/>
    <property type="match status" value="1"/>
</dbReference>
<evidence type="ECO:0000256" key="5">
    <source>
        <dbReference type="ARBA" id="ARBA00022927"/>
    </source>
</evidence>
<evidence type="ECO:0000313" key="13">
    <source>
        <dbReference type="Proteomes" id="UP001230268"/>
    </source>
</evidence>
<evidence type="ECO:0000256" key="10">
    <source>
        <dbReference type="SAM" id="Phobius"/>
    </source>
</evidence>
<dbReference type="CDD" id="cd15845">
    <property type="entry name" value="SNARE_syntaxin16"/>
    <property type="match status" value="1"/>
</dbReference>
<dbReference type="GO" id="GO:0031201">
    <property type="term" value="C:SNARE complex"/>
    <property type="evidence" value="ECO:0007669"/>
    <property type="project" value="TreeGrafter"/>
</dbReference>
<dbReference type="SUPFAM" id="SSF47661">
    <property type="entry name" value="t-snare proteins"/>
    <property type="match status" value="1"/>
</dbReference>
<comment type="subcellular location">
    <subcellularLocation>
        <location evidence="1">Golgi apparatus membrane</location>
        <topology evidence="1">Single-pass type IV membrane protein</topology>
    </subcellularLocation>
</comment>
<evidence type="ECO:0000256" key="9">
    <source>
        <dbReference type="ARBA" id="ARBA00023136"/>
    </source>
</evidence>
<sequence length="313" mass="35382">MSKDTVIFQNLTHSFRSIRTKEKQKAHRFEIGHLDAPLLESNNGQSGKNNRLTLLMLTDGLPESPATFGTTSVTIDLPPSWLELVEDCNFTLKNIRNRIKDLEKAQNMSILTVFDKMGKGGHGSVTAISADIATMIKKIERNMDIIGMGSPDYVENQLRKNARHKIAGELLISSGNFRKLQKAYYDNVKEDTQAQAKSSLPEVSLLNDGFVQEQVKISHENIANRTDKLHDITMTMQELKDMYTQLATMVVEQGSMLDQIDYNVRTFTENTKGFVRELRKTYKRENSATAIKVVRNLVGIIFVELVIIVIKFA</sequence>
<dbReference type="InterPro" id="IPR045242">
    <property type="entry name" value="Syntaxin"/>
</dbReference>
<keyword evidence="13" id="KW-1185">Reference proteome</keyword>
<dbReference type="PANTHER" id="PTHR19957">
    <property type="entry name" value="SYNTAXIN"/>
    <property type="match status" value="1"/>
</dbReference>
<dbReference type="GO" id="GO:0005484">
    <property type="term" value="F:SNAP receptor activity"/>
    <property type="evidence" value="ECO:0007669"/>
    <property type="project" value="TreeGrafter"/>
</dbReference>
<evidence type="ECO:0000259" key="11">
    <source>
        <dbReference type="PROSITE" id="PS50192"/>
    </source>
</evidence>
<organism evidence="12 13">
    <name type="scientific">Babesia gibsoni</name>
    <dbReference type="NCBI Taxonomy" id="33632"/>
    <lineage>
        <taxon>Eukaryota</taxon>
        <taxon>Sar</taxon>
        <taxon>Alveolata</taxon>
        <taxon>Apicomplexa</taxon>
        <taxon>Aconoidasida</taxon>
        <taxon>Piroplasmida</taxon>
        <taxon>Babesiidae</taxon>
        <taxon>Babesia</taxon>
    </lineage>
</organism>
<dbReference type="PANTHER" id="PTHR19957:SF83">
    <property type="entry name" value="SYNTAXIN-16"/>
    <property type="match status" value="1"/>
</dbReference>
<evidence type="ECO:0000256" key="4">
    <source>
        <dbReference type="ARBA" id="ARBA00022692"/>
    </source>
</evidence>
<accession>A0AAD8LNG4</accession>
<dbReference type="Proteomes" id="UP001230268">
    <property type="component" value="Unassembled WGS sequence"/>
</dbReference>
<dbReference type="GO" id="GO:0000139">
    <property type="term" value="C:Golgi membrane"/>
    <property type="evidence" value="ECO:0007669"/>
    <property type="project" value="UniProtKB-SubCell"/>
</dbReference>
<keyword evidence="9 10" id="KW-0472">Membrane</keyword>
<comment type="caution">
    <text evidence="12">The sequence shown here is derived from an EMBL/GenBank/DDBJ whole genome shotgun (WGS) entry which is preliminary data.</text>
</comment>
<dbReference type="AlphaFoldDB" id="A0AAD8LNG4"/>
<gene>
    <name evidence="12" type="ORF">BgAZ_301910</name>
</gene>
<dbReference type="InterPro" id="IPR000727">
    <property type="entry name" value="T_SNARE_dom"/>
</dbReference>
<keyword evidence="5" id="KW-0653">Protein transport</keyword>
<evidence type="ECO:0000256" key="3">
    <source>
        <dbReference type="ARBA" id="ARBA00022448"/>
    </source>
</evidence>
<evidence type="ECO:0000256" key="6">
    <source>
        <dbReference type="ARBA" id="ARBA00022989"/>
    </source>
</evidence>
<keyword evidence="3" id="KW-0813">Transport</keyword>
<evidence type="ECO:0000313" key="12">
    <source>
        <dbReference type="EMBL" id="KAK1442673.1"/>
    </source>
</evidence>
<evidence type="ECO:0000256" key="7">
    <source>
        <dbReference type="ARBA" id="ARBA00023034"/>
    </source>
</evidence>
<evidence type="ECO:0000256" key="2">
    <source>
        <dbReference type="ARBA" id="ARBA00009063"/>
    </source>
</evidence>
<comment type="similarity">
    <text evidence="2">Belongs to the syntaxin family.</text>
</comment>
<dbReference type="GO" id="GO:0000149">
    <property type="term" value="F:SNARE binding"/>
    <property type="evidence" value="ECO:0007669"/>
    <property type="project" value="TreeGrafter"/>
</dbReference>
<evidence type="ECO:0000256" key="8">
    <source>
        <dbReference type="ARBA" id="ARBA00023054"/>
    </source>
</evidence>
<dbReference type="SMART" id="SM00397">
    <property type="entry name" value="t_SNARE"/>
    <property type="match status" value="1"/>
</dbReference>
<feature type="domain" description="T-SNARE coiled-coil homology" evidence="11">
    <location>
        <begin position="219"/>
        <end position="281"/>
    </location>
</feature>
<keyword evidence="8" id="KW-0175">Coiled coil</keyword>
<reference evidence="12" key="1">
    <citation type="submission" date="2023-08" db="EMBL/GenBank/DDBJ databases">
        <title>Draft sequence of the Babesia gibsoni genome.</title>
        <authorList>
            <person name="Yamagishi J.Y."/>
            <person name="Xuan X.X."/>
        </authorList>
    </citation>
    <scope>NUCLEOTIDE SEQUENCE</scope>
    <source>
        <strain evidence="12">Azabu</strain>
    </source>
</reference>
<dbReference type="Gene3D" id="1.20.58.70">
    <property type="match status" value="1"/>
</dbReference>
<keyword evidence="7" id="KW-0333">Golgi apparatus</keyword>
<dbReference type="GO" id="GO:0006886">
    <property type="term" value="P:intracellular protein transport"/>
    <property type="evidence" value="ECO:0007669"/>
    <property type="project" value="TreeGrafter"/>
</dbReference>
<feature type="transmembrane region" description="Helical" evidence="10">
    <location>
        <begin position="293"/>
        <end position="312"/>
    </location>
</feature>
<dbReference type="InterPro" id="IPR010989">
    <property type="entry name" value="SNARE"/>
</dbReference>
<proteinExistence type="inferred from homology"/>
<keyword evidence="4 10" id="KW-0812">Transmembrane</keyword>
<dbReference type="EMBL" id="JAVEPI010000003">
    <property type="protein sequence ID" value="KAK1442673.1"/>
    <property type="molecule type" value="Genomic_DNA"/>
</dbReference>
<name>A0AAD8LNG4_BABGI</name>
<protein>
    <recommendedName>
        <fullName evidence="11">t-SNARE coiled-coil homology domain-containing protein</fullName>
    </recommendedName>
</protein>
<keyword evidence="6 10" id="KW-1133">Transmembrane helix</keyword>
<evidence type="ECO:0000256" key="1">
    <source>
        <dbReference type="ARBA" id="ARBA00004409"/>
    </source>
</evidence>
<dbReference type="GO" id="GO:0048278">
    <property type="term" value="P:vesicle docking"/>
    <property type="evidence" value="ECO:0007669"/>
    <property type="project" value="TreeGrafter"/>
</dbReference>